<feature type="signal peptide" evidence="2">
    <location>
        <begin position="1"/>
        <end position="24"/>
    </location>
</feature>
<feature type="transmembrane region" description="Helical" evidence="1">
    <location>
        <begin position="321"/>
        <end position="341"/>
    </location>
</feature>
<feature type="chain" id="PRO_5045442919" evidence="2">
    <location>
        <begin position="25"/>
        <end position="350"/>
    </location>
</feature>
<evidence type="ECO:0000256" key="2">
    <source>
        <dbReference type="SAM" id="SignalP"/>
    </source>
</evidence>
<evidence type="ECO:0000313" key="3">
    <source>
        <dbReference type="EMBL" id="MBO0454759.1"/>
    </source>
</evidence>
<protein>
    <submittedName>
        <fullName evidence="3">Uncharacterized protein</fullName>
    </submittedName>
</protein>
<reference evidence="3 4" key="1">
    <citation type="submission" date="2021-03" db="EMBL/GenBank/DDBJ databases">
        <title>Enterococcal diversity collection.</title>
        <authorList>
            <person name="Gilmore M.S."/>
            <person name="Schwartzman J."/>
            <person name="Van Tyne D."/>
            <person name="Martin M."/>
            <person name="Earl A.M."/>
            <person name="Manson A.L."/>
            <person name="Straub T."/>
            <person name="Salamzade R."/>
            <person name="Saavedra J."/>
            <person name="Lebreton F."/>
            <person name="Prichula J."/>
            <person name="Schaufler K."/>
            <person name="Gaca A."/>
            <person name="Sgardioli B."/>
            <person name="Wagenaar J."/>
            <person name="Strong T."/>
        </authorList>
    </citation>
    <scope>NUCLEOTIDE SEQUENCE [LARGE SCALE GENOMIC DNA]</scope>
    <source>
        <strain evidence="3 4">MJM16</strain>
    </source>
</reference>
<evidence type="ECO:0000256" key="1">
    <source>
        <dbReference type="SAM" id="Phobius"/>
    </source>
</evidence>
<keyword evidence="4" id="KW-1185">Reference proteome</keyword>
<keyword evidence="1" id="KW-1133">Transmembrane helix</keyword>
<dbReference type="Proteomes" id="UP000664495">
    <property type="component" value="Unassembled WGS sequence"/>
</dbReference>
<accession>A0ABS3HMR7</accession>
<keyword evidence="2" id="KW-0732">Signal</keyword>
<organism evidence="3 4">
    <name type="scientific">Candidatus Enterococcus murrayae</name>
    <dbReference type="NCBI Taxonomy" id="2815321"/>
    <lineage>
        <taxon>Bacteria</taxon>
        <taxon>Bacillati</taxon>
        <taxon>Bacillota</taxon>
        <taxon>Bacilli</taxon>
        <taxon>Lactobacillales</taxon>
        <taxon>Enterococcaceae</taxon>
        <taxon>Enterococcus</taxon>
    </lineage>
</organism>
<keyword evidence="1" id="KW-0812">Transmembrane</keyword>
<feature type="transmembrane region" description="Helical" evidence="1">
    <location>
        <begin position="183"/>
        <end position="205"/>
    </location>
</feature>
<dbReference type="EMBL" id="JAFLVR010000072">
    <property type="protein sequence ID" value="MBO0454759.1"/>
    <property type="molecule type" value="Genomic_DNA"/>
</dbReference>
<keyword evidence="1" id="KW-0472">Membrane</keyword>
<comment type="caution">
    <text evidence="3">The sequence shown here is derived from an EMBL/GenBank/DDBJ whole genome shotgun (WGS) entry which is preliminary data.</text>
</comment>
<dbReference type="RefSeq" id="WP_207110485.1">
    <property type="nucleotide sequence ID" value="NZ_JAFLVR010000072.1"/>
</dbReference>
<proteinExistence type="predicted"/>
<feature type="transmembrane region" description="Helical" evidence="1">
    <location>
        <begin position="225"/>
        <end position="243"/>
    </location>
</feature>
<sequence>MKTNRGVVFILFWLLLGFPVSSFAEEKSENALCSGTYFPNVTISSKQRQTTIPLKVTITSKHGKIVEQKQVGIDGRAFEYDKKANLKALSKEELAEMAEIHFWSLGDGRTLAIDEFKVETLDNVESRLTFYNFEKNVQKTVHAYKSGDEIHANKKYSQVQLQKYENLTGDSKERAWNIEYRTMFTYMILLLTICPTILVIVLIIFVYLQTQELNKIIHQKKSKRFFLLLLLPTAFSFGIEGSAQDYDLQEIYLTQEQATTLAEKNQLEAYLIEHSGIQEQLQDATVQIDLKELTTRLNQPREQFVETYHSRTLIVGDYENYIVHTIVFFSVLIVLPLFYFLNRRFKTNQE</sequence>
<gene>
    <name evidence="3" type="ORF">JZO85_21055</name>
</gene>
<evidence type="ECO:0000313" key="4">
    <source>
        <dbReference type="Proteomes" id="UP000664495"/>
    </source>
</evidence>
<name>A0ABS3HMR7_9ENTE</name>